<evidence type="ECO:0000313" key="3">
    <source>
        <dbReference type="Proteomes" id="UP000177383"/>
    </source>
</evidence>
<dbReference type="EMBL" id="MFJE01000035">
    <property type="protein sequence ID" value="OGG13823.1"/>
    <property type="molecule type" value="Genomic_DNA"/>
</dbReference>
<evidence type="ECO:0000313" key="2">
    <source>
        <dbReference type="EMBL" id="OGG13823.1"/>
    </source>
</evidence>
<feature type="transmembrane region" description="Helical" evidence="1">
    <location>
        <begin position="326"/>
        <end position="347"/>
    </location>
</feature>
<protein>
    <submittedName>
        <fullName evidence="2">Uncharacterized protein</fullName>
    </submittedName>
</protein>
<proteinExistence type="predicted"/>
<dbReference type="STRING" id="1798375.A2773_05700"/>
<feature type="transmembrane region" description="Helical" evidence="1">
    <location>
        <begin position="434"/>
        <end position="461"/>
    </location>
</feature>
<name>A0A1F5ZN77_9BACT</name>
<reference evidence="2 3" key="1">
    <citation type="journal article" date="2016" name="Nat. Commun.">
        <title>Thousands of microbial genomes shed light on interconnected biogeochemical processes in an aquifer system.</title>
        <authorList>
            <person name="Anantharaman K."/>
            <person name="Brown C.T."/>
            <person name="Hug L.A."/>
            <person name="Sharon I."/>
            <person name="Castelle C.J."/>
            <person name="Probst A.J."/>
            <person name="Thomas B.C."/>
            <person name="Singh A."/>
            <person name="Wilkins M.J."/>
            <person name="Karaoz U."/>
            <person name="Brodie E.L."/>
            <person name="Williams K.H."/>
            <person name="Hubbard S.S."/>
            <person name="Banfield J.F."/>
        </authorList>
    </citation>
    <scope>NUCLEOTIDE SEQUENCE [LARGE SCALE GENOMIC DNA]</scope>
</reference>
<organism evidence="2 3">
    <name type="scientific">Candidatus Gottesmanbacteria bacterium RIFCSPHIGHO2_01_FULL_39_10</name>
    <dbReference type="NCBI Taxonomy" id="1798375"/>
    <lineage>
        <taxon>Bacteria</taxon>
        <taxon>Candidatus Gottesmaniibacteriota</taxon>
    </lineage>
</organism>
<evidence type="ECO:0000256" key="1">
    <source>
        <dbReference type="SAM" id="Phobius"/>
    </source>
</evidence>
<accession>A0A1F5ZN77</accession>
<keyword evidence="1" id="KW-1133">Transmembrane helix</keyword>
<gene>
    <name evidence="2" type="ORF">A2773_05700</name>
</gene>
<comment type="caution">
    <text evidence="2">The sequence shown here is derived from an EMBL/GenBank/DDBJ whole genome shotgun (WGS) entry which is preliminary data.</text>
</comment>
<keyword evidence="1" id="KW-0812">Transmembrane</keyword>
<dbReference type="Proteomes" id="UP000177383">
    <property type="component" value="Unassembled WGS sequence"/>
</dbReference>
<feature type="transmembrane region" description="Helical" evidence="1">
    <location>
        <begin position="400"/>
        <end position="422"/>
    </location>
</feature>
<feature type="transmembrane region" description="Helical" evidence="1">
    <location>
        <begin position="12"/>
        <end position="33"/>
    </location>
</feature>
<dbReference type="AlphaFoldDB" id="A0A1F5ZN77"/>
<keyword evidence="1" id="KW-0472">Membrane</keyword>
<feature type="transmembrane region" description="Helical" evidence="1">
    <location>
        <begin position="368"/>
        <end position="388"/>
    </location>
</feature>
<sequence length="488" mass="54124">MPKSVVSFQWSVFSIISLILILLIWGFVSPTFINAQELNLATPTAADAQSDEVSVPPGEIMKIRENPNFLGQDHSYSVTFRGNGEAVVGLRVIFSNLGTLPISEYSFRVPKVIPSDLMVYQIIKDPQCYSYDKPLPVERSVPPARSGSSGSSTGITIDCLEYQAPDYYDAWGVQKYQKADIEKRGDEYVVILPQEIKKDLTGSFLLYYRAKGYTSKDLFNKYDYIFETIKINDKIENLNVGISTDSDLVLKGAMGEVDYNRIPAGREFSSFGSASSAEASPVMDRFYQNIGSGDLYKNASNLAVGESYLVKGSYADSYIKLYIKDILVYILIGLGVVVIVVMGLKFLKNKLNQSGRSPFIDWLEVGSVALLSSFFAVGYTLLIIFILNNLFRFEIDDASYGMFIGVLTMVVSVGIYFLLLVLPSVIMGAKKGMVYGLSTFGLTILLLFIYLVSIFLVSFMFQGTTDRVPFIYSGDAPLIERDGPPSLE</sequence>